<protein>
    <recommendedName>
        <fullName evidence="5">ABC transporter permease</fullName>
    </recommendedName>
</protein>
<dbReference type="PRINTS" id="PR01414">
    <property type="entry name" value="CCMBBIOGNSIS"/>
</dbReference>
<feature type="transmembrane region" description="Helical" evidence="2">
    <location>
        <begin position="99"/>
        <end position="115"/>
    </location>
</feature>
<dbReference type="AlphaFoldDB" id="A0A4S8PI46"/>
<evidence type="ECO:0000313" key="4">
    <source>
        <dbReference type="Proteomes" id="UP000305792"/>
    </source>
</evidence>
<feature type="transmembrane region" description="Helical" evidence="2">
    <location>
        <begin position="265"/>
        <end position="282"/>
    </location>
</feature>
<dbReference type="EMBL" id="STGX01000009">
    <property type="protein sequence ID" value="THV28004.1"/>
    <property type="molecule type" value="Genomic_DNA"/>
</dbReference>
<evidence type="ECO:0000313" key="3">
    <source>
        <dbReference type="EMBL" id="THV28004.1"/>
    </source>
</evidence>
<evidence type="ECO:0000256" key="1">
    <source>
        <dbReference type="SAM" id="MobiDB-lite"/>
    </source>
</evidence>
<keyword evidence="4" id="KW-1185">Reference proteome</keyword>
<organism evidence="3 4">
    <name type="scientific">Glycomyces paridis</name>
    <dbReference type="NCBI Taxonomy" id="2126555"/>
    <lineage>
        <taxon>Bacteria</taxon>
        <taxon>Bacillati</taxon>
        <taxon>Actinomycetota</taxon>
        <taxon>Actinomycetes</taxon>
        <taxon>Glycomycetales</taxon>
        <taxon>Glycomycetaceae</taxon>
        <taxon>Glycomyces</taxon>
    </lineage>
</organism>
<feature type="transmembrane region" description="Helical" evidence="2">
    <location>
        <begin position="73"/>
        <end position="92"/>
    </location>
</feature>
<feature type="compositionally biased region" description="Basic and acidic residues" evidence="1">
    <location>
        <begin position="1"/>
        <end position="14"/>
    </location>
</feature>
<dbReference type="OrthoDB" id="3405932at2"/>
<feature type="transmembrane region" description="Helical" evidence="2">
    <location>
        <begin position="289"/>
        <end position="305"/>
    </location>
</feature>
<evidence type="ECO:0000256" key="2">
    <source>
        <dbReference type="SAM" id="Phobius"/>
    </source>
</evidence>
<proteinExistence type="predicted"/>
<keyword evidence="2" id="KW-0472">Membrane</keyword>
<feature type="transmembrane region" description="Helical" evidence="2">
    <location>
        <begin position="149"/>
        <end position="166"/>
    </location>
</feature>
<reference evidence="3 4" key="1">
    <citation type="journal article" date="2018" name="Int. J. Syst. Evol. Microbiol.">
        <title>Glycomyces paridis sp. nov., isolated from the medicinal plant Paris polyphylla.</title>
        <authorList>
            <person name="Fang X.M."/>
            <person name="Bai J.L."/>
            <person name="Su J."/>
            <person name="Zhao L.L."/>
            <person name="Liu H.Y."/>
            <person name="Ma B.P."/>
            <person name="Zhang Y.Q."/>
            <person name="Yu L.Y."/>
        </authorList>
    </citation>
    <scope>NUCLEOTIDE SEQUENCE [LARGE SCALE GENOMIC DNA]</scope>
    <source>
        <strain evidence="3 4">CPCC 204357</strain>
    </source>
</reference>
<name>A0A4S8PI46_9ACTN</name>
<sequence length="433" mass="43438">MKFDSPNRSDDRDTTATMSLGSPGVSTTDGAADSPADRMAVHVVWEIGLLLLGGGVLFALTQSASGPFADGSWSAFTAALAPVVLLACAMAVSLRVGAVNLAVGPIALIAAWMFVDASGSGSAVALAMGLGAAAFVGIVLATLSAWLRAPGWAASGAVGGAIGLWAGSAGDPSAFMLEQLPTTGALAALAAAAGLSLFLGLVGAFAGIRSRLAPIRETPAGERHGRGGIVFLGVLLSSSLAGAAGVVAAWTAVPDAGAAGLPDPILLTVLALGAALLGGTSLMGRRGGVCGTVFASMLVLALMWLAQARGWSFDPSWIALSAIVAGFLVTRLVEAMNTVDEAEAASTSRAGSLADLREDDPLPADRTDSFERYDDDLADLGSGGGDPWSTTGGIPKTADPFGASGVFDDLRDNQGGYGTRFGPATDDDRRYGR</sequence>
<keyword evidence="2" id="KW-1133">Transmembrane helix</keyword>
<feature type="transmembrane region" description="Helical" evidence="2">
    <location>
        <begin position="317"/>
        <end position="333"/>
    </location>
</feature>
<accession>A0A4S8PI46</accession>
<feature type="region of interest" description="Disordered" evidence="1">
    <location>
        <begin position="347"/>
        <end position="433"/>
    </location>
</feature>
<feature type="transmembrane region" description="Helical" evidence="2">
    <location>
        <begin position="43"/>
        <end position="61"/>
    </location>
</feature>
<keyword evidence="2" id="KW-0812">Transmembrane</keyword>
<comment type="caution">
    <text evidence="3">The sequence shown here is derived from an EMBL/GenBank/DDBJ whole genome shotgun (WGS) entry which is preliminary data.</text>
</comment>
<feature type="compositionally biased region" description="Basic and acidic residues" evidence="1">
    <location>
        <begin position="355"/>
        <end position="372"/>
    </location>
</feature>
<dbReference type="Proteomes" id="UP000305792">
    <property type="component" value="Unassembled WGS sequence"/>
</dbReference>
<gene>
    <name evidence="3" type="ORF">E9998_13555</name>
</gene>
<feature type="region of interest" description="Disordered" evidence="1">
    <location>
        <begin position="1"/>
        <end position="33"/>
    </location>
</feature>
<dbReference type="RefSeq" id="WP_136530236.1">
    <property type="nucleotide sequence ID" value="NZ_STGX01000009.1"/>
</dbReference>
<feature type="transmembrane region" description="Helical" evidence="2">
    <location>
        <begin position="121"/>
        <end position="142"/>
    </location>
</feature>
<feature type="compositionally biased region" description="Polar residues" evidence="1">
    <location>
        <begin position="15"/>
        <end position="29"/>
    </location>
</feature>
<feature type="transmembrane region" description="Helical" evidence="2">
    <location>
        <begin position="186"/>
        <end position="208"/>
    </location>
</feature>
<feature type="transmembrane region" description="Helical" evidence="2">
    <location>
        <begin position="229"/>
        <end position="253"/>
    </location>
</feature>
<evidence type="ECO:0008006" key="5">
    <source>
        <dbReference type="Google" id="ProtNLM"/>
    </source>
</evidence>